<name>A0ABQ4EP17_9ACTN</name>
<proteinExistence type="predicted"/>
<reference evidence="2 3" key="1">
    <citation type="submission" date="2021-01" db="EMBL/GenBank/DDBJ databases">
        <title>Whole genome shotgun sequence of Plantactinospora mayteni NBRC 109088.</title>
        <authorList>
            <person name="Komaki H."/>
            <person name="Tamura T."/>
        </authorList>
    </citation>
    <scope>NUCLEOTIDE SEQUENCE [LARGE SCALE GENOMIC DNA]</scope>
    <source>
        <strain evidence="2 3">NBRC 109088</strain>
    </source>
</reference>
<evidence type="ECO:0000313" key="3">
    <source>
        <dbReference type="Proteomes" id="UP000621500"/>
    </source>
</evidence>
<evidence type="ECO:0008006" key="4">
    <source>
        <dbReference type="Google" id="ProtNLM"/>
    </source>
</evidence>
<keyword evidence="1" id="KW-0812">Transmembrane</keyword>
<organism evidence="2 3">
    <name type="scientific">Plantactinospora mayteni</name>
    <dbReference type="NCBI Taxonomy" id="566021"/>
    <lineage>
        <taxon>Bacteria</taxon>
        <taxon>Bacillati</taxon>
        <taxon>Actinomycetota</taxon>
        <taxon>Actinomycetes</taxon>
        <taxon>Micromonosporales</taxon>
        <taxon>Micromonosporaceae</taxon>
        <taxon>Plantactinospora</taxon>
    </lineage>
</organism>
<evidence type="ECO:0000256" key="1">
    <source>
        <dbReference type="SAM" id="Phobius"/>
    </source>
</evidence>
<keyword evidence="1" id="KW-0472">Membrane</keyword>
<keyword evidence="1" id="KW-1133">Transmembrane helix</keyword>
<gene>
    <name evidence="2" type="ORF">Pma05_29750</name>
</gene>
<sequence length="168" mass="18187">MDRSRAVRQWRTTPSLGDMADQQFVPPRPKRKPRNTTWNVLIGAIVVLVCCVGVGGLGFVGFRGFSEAIGPAQDAGSRYAAELDAGNWPAAYAQTCAATRRLMTEQQFVASQEAGPKATGYELTGTHVGNYNGRRTATITLRVSYPGGDVRTVEVPMVQEGGQWRPCP</sequence>
<protein>
    <recommendedName>
        <fullName evidence="4">DUF4878 domain-containing protein</fullName>
    </recommendedName>
</protein>
<dbReference type="EMBL" id="BONX01000018">
    <property type="protein sequence ID" value="GIG96402.1"/>
    <property type="molecule type" value="Genomic_DNA"/>
</dbReference>
<feature type="transmembrane region" description="Helical" evidence="1">
    <location>
        <begin position="38"/>
        <end position="62"/>
    </location>
</feature>
<evidence type="ECO:0000313" key="2">
    <source>
        <dbReference type="EMBL" id="GIG96402.1"/>
    </source>
</evidence>
<dbReference type="Proteomes" id="UP000621500">
    <property type="component" value="Unassembled WGS sequence"/>
</dbReference>
<keyword evidence="3" id="KW-1185">Reference proteome</keyword>
<comment type="caution">
    <text evidence="2">The sequence shown here is derived from an EMBL/GenBank/DDBJ whole genome shotgun (WGS) entry which is preliminary data.</text>
</comment>
<accession>A0ABQ4EP17</accession>